<dbReference type="PANTHER" id="PTHR46072:SF2">
    <property type="entry name" value="AMIDASE (EUROFUNG)"/>
    <property type="match status" value="1"/>
</dbReference>
<keyword evidence="7" id="KW-1185">Reference proteome</keyword>
<dbReference type="OrthoDB" id="6428749at2759"/>
<feature type="binding site" evidence="4">
    <location>
        <position position="199"/>
    </location>
    <ligand>
        <name>substrate</name>
    </ligand>
</feature>
<dbReference type="PANTHER" id="PTHR46072">
    <property type="entry name" value="AMIDASE-RELATED-RELATED"/>
    <property type="match status" value="1"/>
</dbReference>
<dbReference type="Pfam" id="PF01425">
    <property type="entry name" value="Amidase"/>
    <property type="match status" value="1"/>
</dbReference>
<feature type="domain" description="Amidase" evidence="5">
    <location>
        <begin position="84"/>
        <end position="526"/>
    </location>
</feature>
<dbReference type="AlphaFoldDB" id="A0A6A6IRE0"/>
<dbReference type="GO" id="GO:0016787">
    <property type="term" value="F:hydrolase activity"/>
    <property type="evidence" value="ECO:0007669"/>
    <property type="project" value="UniProtKB-KW"/>
</dbReference>
<evidence type="ECO:0000256" key="4">
    <source>
        <dbReference type="PIRSR" id="PIRSR001221-2"/>
    </source>
</evidence>
<evidence type="ECO:0000256" key="3">
    <source>
        <dbReference type="PIRSR" id="PIRSR001221-1"/>
    </source>
</evidence>
<accession>A0A6A6IRE0</accession>
<evidence type="ECO:0000313" key="6">
    <source>
        <dbReference type="EMBL" id="KAF2252879.1"/>
    </source>
</evidence>
<evidence type="ECO:0000256" key="2">
    <source>
        <dbReference type="ARBA" id="ARBA00022801"/>
    </source>
</evidence>
<keyword evidence="2" id="KW-0378">Hydrolase</keyword>
<dbReference type="Proteomes" id="UP000800094">
    <property type="component" value="Unassembled WGS sequence"/>
</dbReference>
<comment type="similarity">
    <text evidence="1">Belongs to the amidase family.</text>
</comment>
<dbReference type="PIRSF" id="PIRSF001221">
    <property type="entry name" value="Amidase_fungi"/>
    <property type="match status" value="1"/>
</dbReference>
<name>A0A6A6IRE0_9PLEO</name>
<dbReference type="RefSeq" id="XP_033687883.1">
    <property type="nucleotide sequence ID" value="XM_033823263.1"/>
</dbReference>
<gene>
    <name evidence="6" type="ORF">BU26DRAFT_418685</name>
</gene>
<proteinExistence type="inferred from homology"/>
<dbReference type="EMBL" id="ML987191">
    <property type="protein sequence ID" value="KAF2252879.1"/>
    <property type="molecule type" value="Genomic_DNA"/>
</dbReference>
<dbReference type="Gene3D" id="3.90.1300.10">
    <property type="entry name" value="Amidase signature (AS) domain"/>
    <property type="match status" value="1"/>
</dbReference>
<reference evidence="6" key="1">
    <citation type="journal article" date="2020" name="Stud. Mycol.">
        <title>101 Dothideomycetes genomes: a test case for predicting lifestyles and emergence of pathogens.</title>
        <authorList>
            <person name="Haridas S."/>
            <person name="Albert R."/>
            <person name="Binder M."/>
            <person name="Bloem J."/>
            <person name="Labutti K."/>
            <person name="Salamov A."/>
            <person name="Andreopoulos B."/>
            <person name="Baker S."/>
            <person name="Barry K."/>
            <person name="Bills G."/>
            <person name="Bluhm B."/>
            <person name="Cannon C."/>
            <person name="Castanera R."/>
            <person name="Culley D."/>
            <person name="Daum C."/>
            <person name="Ezra D."/>
            <person name="Gonzalez J."/>
            <person name="Henrissat B."/>
            <person name="Kuo A."/>
            <person name="Liang C."/>
            <person name="Lipzen A."/>
            <person name="Lutzoni F."/>
            <person name="Magnuson J."/>
            <person name="Mondo S."/>
            <person name="Nolan M."/>
            <person name="Ohm R."/>
            <person name="Pangilinan J."/>
            <person name="Park H.-J."/>
            <person name="Ramirez L."/>
            <person name="Alfaro M."/>
            <person name="Sun H."/>
            <person name="Tritt A."/>
            <person name="Yoshinaga Y."/>
            <person name="Zwiers L.-H."/>
            <person name="Turgeon B."/>
            <person name="Goodwin S."/>
            <person name="Spatafora J."/>
            <person name="Crous P."/>
            <person name="Grigoriev I."/>
        </authorList>
    </citation>
    <scope>NUCLEOTIDE SEQUENCE</scope>
    <source>
        <strain evidence="6">CBS 122368</strain>
    </source>
</reference>
<feature type="active site" description="Acyl-ester intermediate" evidence="3">
    <location>
        <position position="223"/>
    </location>
</feature>
<dbReference type="InterPro" id="IPR023631">
    <property type="entry name" value="Amidase_dom"/>
</dbReference>
<feature type="active site" description="Charge relay system" evidence="3">
    <location>
        <position position="124"/>
    </location>
</feature>
<evidence type="ECO:0000313" key="7">
    <source>
        <dbReference type="Proteomes" id="UP000800094"/>
    </source>
</evidence>
<dbReference type="GeneID" id="54576593"/>
<dbReference type="InterPro" id="IPR036928">
    <property type="entry name" value="AS_sf"/>
</dbReference>
<organism evidence="6 7">
    <name type="scientific">Trematosphaeria pertusa</name>
    <dbReference type="NCBI Taxonomy" id="390896"/>
    <lineage>
        <taxon>Eukaryota</taxon>
        <taxon>Fungi</taxon>
        <taxon>Dikarya</taxon>
        <taxon>Ascomycota</taxon>
        <taxon>Pezizomycotina</taxon>
        <taxon>Dothideomycetes</taxon>
        <taxon>Pleosporomycetidae</taxon>
        <taxon>Pleosporales</taxon>
        <taxon>Massarineae</taxon>
        <taxon>Trematosphaeriaceae</taxon>
        <taxon>Trematosphaeria</taxon>
    </lineage>
</organism>
<sequence>MGETTTPQWLLTATEKRKIRDDAIQSFIDAHGAALAASLHVDESSSAIPNNAPRGLTGLDDVGNILDAVSSGAVTAAELCTAYISRLTEILFDDALKQADELDQIFTEHGHLVGPLHGVPMTLKDQFEVKGYDSTLGYVGRASKPAAQDGVLVTLLKKMGAVIIAKSNLPQSIMWCETENPLWGLTVHPRNPDFTPGGSTGGEGTLLALQGSVVGWGTDIGGSIRIPSHMLGLYGLKPSSTRLPYHGVAVSTEGQEHVPSVIGPMSRNVDSLIAVTKAVIDAKPWNEDPKCCPLSWRDELFVGVQSRPLVIAVMRDDGVVKPHPPIARVLEEVTTKLQNAGHEIVSWTPGSLHQECIDIMDQYYTADGGEDIRRDLEAAGEPFIPHVEALINKGKPISVYAYWQLNRQKVAAQKRFLDLWNSTTSTSGRPIDILLTPVMPHSAVPHRKCRWVGYTKVFNFVDYPAVVLPAGEVSKELDRAAAEVMATYEPRNALDEWNWKLFDLEAMHGMPVGVQVVARRLEEEKALGAAKIVDSVLKAAATP</sequence>
<feature type="binding site" evidence="4">
    <location>
        <position position="173"/>
    </location>
    <ligand>
        <name>substrate</name>
    </ligand>
</feature>
<evidence type="ECO:0000259" key="5">
    <source>
        <dbReference type="Pfam" id="PF01425"/>
    </source>
</evidence>
<feature type="binding site" evidence="4">
    <location>
        <begin position="220"/>
        <end position="223"/>
    </location>
    <ligand>
        <name>substrate</name>
    </ligand>
</feature>
<feature type="active site" description="Charge relay system" evidence="3">
    <location>
        <position position="199"/>
    </location>
</feature>
<dbReference type="SUPFAM" id="SSF75304">
    <property type="entry name" value="Amidase signature (AS) enzymes"/>
    <property type="match status" value="1"/>
</dbReference>
<evidence type="ECO:0000256" key="1">
    <source>
        <dbReference type="ARBA" id="ARBA00009199"/>
    </source>
</evidence>
<protein>
    <submittedName>
        <fullName evidence="6">Acetamidase</fullName>
    </submittedName>
</protein>